<dbReference type="InterPro" id="IPR025110">
    <property type="entry name" value="AMP-bd_C"/>
</dbReference>
<dbReference type="NCBIfam" id="TIGR01746">
    <property type="entry name" value="Thioester-redct"/>
    <property type="match status" value="1"/>
</dbReference>
<dbReference type="InterPro" id="IPR045851">
    <property type="entry name" value="AMP-bd_C_sf"/>
</dbReference>
<dbReference type="InterPro" id="IPR036736">
    <property type="entry name" value="ACP-like_sf"/>
</dbReference>
<protein>
    <submittedName>
        <fullName evidence="6">Amino acid adenylation domain-containing protein</fullName>
    </submittedName>
</protein>
<dbReference type="PROSITE" id="PS00455">
    <property type="entry name" value="AMP_BINDING"/>
    <property type="match status" value="1"/>
</dbReference>
<proteinExistence type="inferred from homology"/>
<dbReference type="SUPFAM" id="SSF51735">
    <property type="entry name" value="NAD(P)-binding Rossmann-fold domains"/>
    <property type="match status" value="1"/>
</dbReference>
<evidence type="ECO:0000313" key="6">
    <source>
        <dbReference type="EMBL" id="TQF06526.1"/>
    </source>
</evidence>
<keyword evidence="2" id="KW-0596">Phosphopantetheine</keyword>
<dbReference type="GO" id="GO:0004497">
    <property type="term" value="F:monooxygenase activity"/>
    <property type="evidence" value="ECO:0007669"/>
    <property type="project" value="InterPro"/>
</dbReference>
<keyword evidence="3" id="KW-0597">Phosphoprotein</keyword>
<dbReference type="InterPro" id="IPR000873">
    <property type="entry name" value="AMP-dep_synth/lig_dom"/>
</dbReference>
<dbReference type="InterPro" id="IPR001128">
    <property type="entry name" value="Cyt_P450"/>
</dbReference>
<dbReference type="InterPro" id="IPR036396">
    <property type="entry name" value="Cyt_P450_sf"/>
</dbReference>
<dbReference type="Gene3D" id="3.30.300.30">
    <property type="match status" value="1"/>
</dbReference>
<feature type="compositionally biased region" description="Low complexity" evidence="4">
    <location>
        <begin position="974"/>
        <end position="989"/>
    </location>
</feature>
<comment type="caution">
    <text evidence="6">The sequence shown here is derived from an EMBL/GenBank/DDBJ whole genome shotgun (WGS) entry which is preliminary data.</text>
</comment>
<dbReference type="GO" id="GO:0016705">
    <property type="term" value="F:oxidoreductase activity, acting on paired donors, with incorporation or reduction of molecular oxygen"/>
    <property type="evidence" value="ECO:0007669"/>
    <property type="project" value="InterPro"/>
</dbReference>
<dbReference type="Gene3D" id="3.40.50.720">
    <property type="entry name" value="NAD(P)-binding Rossmann-like Domain"/>
    <property type="match status" value="1"/>
</dbReference>
<keyword evidence="7" id="KW-1185">Reference proteome</keyword>
<evidence type="ECO:0000259" key="5">
    <source>
        <dbReference type="PROSITE" id="PS50075"/>
    </source>
</evidence>
<dbReference type="InterPro" id="IPR010080">
    <property type="entry name" value="Thioester_reductase-like_dom"/>
</dbReference>
<dbReference type="NCBIfam" id="TIGR01733">
    <property type="entry name" value="AA-adenyl-dom"/>
    <property type="match status" value="1"/>
</dbReference>
<dbReference type="Pfam" id="PF00501">
    <property type="entry name" value="AMP-binding"/>
    <property type="match status" value="1"/>
</dbReference>
<organism evidence="6 7">
    <name type="scientific">Kitasatospora acidiphila</name>
    <dbReference type="NCBI Taxonomy" id="2567942"/>
    <lineage>
        <taxon>Bacteria</taxon>
        <taxon>Bacillati</taxon>
        <taxon>Actinomycetota</taxon>
        <taxon>Actinomycetes</taxon>
        <taxon>Kitasatosporales</taxon>
        <taxon>Streptomycetaceae</taxon>
        <taxon>Kitasatospora</taxon>
    </lineage>
</organism>
<feature type="compositionally biased region" description="Low complexity" evidence="4">
    <location>
        <begin position="935"/>
        <end position="953"/>
    </location>
</feature>
<dbReference type="SUPFAM" id="SSF56801">
    <property type="entry name" value="Acetyl-CoA synthetase-like"/>
    <property type="match status" value="1"/>
</dbReference>
<reference evidence="6 7" key="1">
    <citation type="submission" date="2019-06" db="EMBL/GenBank/DDBJ databases">
        <title>Description of Kitasatospora acidophila sp. nov. isolated from pine grove soil, and reclassification of Streptomyces novaecaesareae to Kitasatospora novaeceasareae comb. nov.</title>
        <authorList>
            <person name="Kim M.J."/>
        </authorList>
    </citation>
    <scope>NUCLEOTIDE SEQUENCE [LARGE SCALE GENOMIC DNA]</scope>
    <source>
        <strain evidence="6 7">MMS16-CNU292</strain>
    </source>
</reference>
<dbReference type="PANTHER" id="PTHR44845">
    <property type="entry name" value="CARRIER DOMAIN-CONTAINING PROTEIN"/>
    <property type="match status" value="1"/>
</dbReference>
<dbReference type="CDD" id="cd12117">
    <property type="entry name" value="A_NRPS_Srf_like"/>
    <property type="match status" value="1"/>
</dbReference>
<dbReference type="SUPFAM" id="SSF47336">
    <property type="entry name" value="ACP-like"/>
    <property type="match status" value="1"/>
</dbReference>
<dbReference type="PROSITE" id="PS00012">
    <property type="entry name" value="PHOSPHOPANTETHEINE"/>
    <property type="match status" value="1"/>
</dbReference>
<evidence type="ECO:0000256" key="1">
    <source>
        <dbReference type="ARBA" id="ARBA00010617"/>
    </source>
</evidence>
<evidence type="ECO:0000256" key="2">
    <source>
        <dbReference type="ARBA" id="ARBA00022450"/>
    </source>
</evidence>
<dbReference type="GO" id="GO:0020037">
    <property type="term" value="F:heme binding"/>
    <property type="evidence" value="ECO:0007669"/>
    <property type="project" value="InterPro"/>
</dbReference>
<dbReference type="InterPro" id="IPR002397">
    <property type="entry name" value="Cyt_P450_B"/>
</dbReference>
<feature type="region of interest" description="Disordered" evidence="4">
    <location>
        <begin position="1030"/>
        <end position="1049"/>
    </location>
</feature>
<dbReference type="PROSITE" id="PS50075">
    <property type="entry name" value="CARRIER"/>
    <property type="match status" value="1"/>
</dbReference>
<accession>A0A540WBZ4</accession>
<evidence type="ECO:0000256" key="3">
    <source>
        <dbReference type="ARBA" id="ARBA00022553"/>
    </source>
</evidence>
<dbReference type="Gene3D" id="1.10.630.10">
    <property type="entry name" value="Cytochrome P450"/>
    <property type="match status" value="1"/>
</dbReference>
<dbReference type="OrthoDB" id="6297021at2"/>
<dbReference type="Pfam" id="PF13193">
    <property type="entry name" value="AMP-binding_C"/>
    <property type="match status" value="1"/>
</dbReference>
<dbReference type="InterPro" id="IPR020845">
    <property type="entry name" value="AMP-binding_CS"/>
</dbReference>
<dbReference type="EMBL" id="VIGB01000003">
    <property type="protein sequence ID" value="TQF06526.1"/>
    <property type="molecule type" value="Genomic_DNA"/>
</dbReference>
<dbReference type="InterPro" id="IPR009081">
    <property type="entry name" value="PP-bd_ACP"/>
</dbReference>
<dbReference type="Proteomes" id="UP000319103">
    <property type="component" value="Unassembled WGS sequence"/>
</dbReference>
<sequence length="1439" mass="153398">MTIESVLPARGAAVEHYRRPLAELFTRQAERHAGRPAVVTATGALSYAELRAAAERFGRGLGRLGVAPGAVVGIAGQRGADACTALVGTVLAGAGYLPLDASLPAERRRMMLGDGRAVAVVRLPGSAGIEHGELPAWEFEQVLAAGSAPGPLPAPEPAAPAYVMFTSGTTGRPKAVPVPQRGVARLAIDNGFLAIGAEDRVLHGSTLSFDAAVLELWPTLLNGACLVPAATEVLLSAPALARFIEEQRITVLFLTTSLFHLMARERPQMFAGLRYVVTGGEALQPQAARRVLELGRPQHLVNAYGPTEAGCVALAHEVTEVPADAVSVPIGRPIADTGCHLLREDGSLAAPGEQGELCLSGGGLADGYLNAPGAGTERFVELALGAGGSPVRVYRTGDYGRHRPDGALEFCGRRDEQVKVRGYRIELAEVRAALAGHPAVSDAVVLPHEDALSRYLAAYVATGDGPEPAPSAAELRAFLRERLPGYMVPATVTVLDRLPLTPSGKLDRAALPAPVAVPAARAGADSPAGTVARIWASVLPDGQAEPEDDFFQSGGNSLAAVQLVAEVQSTLEIDDSQGDLLVTELLAEPTLRAFTAVVERVLDAAPDADAGGLRLDRWRPDLVWDVPVVAAAEPRPDWRAPRTVLLTGATGFLGAYLLRELLQRTDAVVHALVRADDAGHARRRLAQAQERYGARHPLPADRVRPVLGDLARPRLGLSDSDWAELAATADVIHHCGAEVNFLYPYEKLRTANVYGTQEVLRLAAGRAVPVHHVSTLAVVHGMGAAGVRRVTEDTPLDHVELLAMGYPESKWVAEEVVRSAGRGGLPVAVHRPYEISGDTTGHVWNSGAALCELFRVIAELGLAPDLDLALNLLPVDHVAAAIVHLALHSPAAGQTYHLVNPREGCWPIWWTGCARTATRSAPSGTTSGSRRCWHTSPTGPTTRSPRSPGSSPSGSPPVESPCRSWPRRASHRSWTAPGWTGSWPGPGSTARRSTGNCWTTTSRTSTRPGSSRRRPPPPEVPAVTDVLPAATDTPAVSPDLTDPRSFDPAPPYAAFAELRRRDGLHRQERADAPGFWSATRYRDLDAVFRDATGFSCESGMTLDSALGSRDPAAGKMIEISDPPGHTRLRRLLSGGLNKSVAKTVNGTLQELVAEWVEQAVRAGECDFVAAVAARLPAAATGLLLGLPEREWDRLADRASRAIAGSLTMDDPRAGELAARRASTKTANSQLLIHLAGLLNHAELAPQGLIRRLLDTELADGERLNRDEVLLNCLNLAVAGNETTKNATAGGLVAFAEHPDQWELLRRRPELLDSAVEEVLRWVTPTQHFIRTVLEPRVVGGTPLEPGDLLCLWITSANRDEEVFAEPDAFRIDRSPNPHYAFTSGKHFCLGAPLARLEIRLVFEALLARVERIELLGPPVRKATTLINSHVSLPVRLHAA</sequence>
<dbReference type="Gene3D" id="2.30.38.10">
    <property type="entry name" value="Luciferase, Domain 3"/>
    <property type="match status" value="1"/>
</dbReference>
<name>A0A540WBZ4_9ACTN</name>
<dbReference type="RefSeq" id="WP_141636948.1">
    <property type="nucleotide sequence ID" value="NZ_VIGB01000003.1"/>
</dbReference>
<dbReference type="CDD" id="cd05235">
    <property type="entry name" value="SDR_e1"/>
    <property type="match status" value="1"/>
</dbReference>
<dbReference type="Gene3D" id="3.40.50.980">
    <property type="match status" value="2"/>
</dbReference>
<comment type="similarity">
    <text evidence="1">Belongs to the cytochrome P450 family.</text>
</comment>
<dbReference type="GO" id="GO:0005506">
    <property type="term" value="F:iron ion binding"/>
    <property type="evidence" value="ECO:0007669"/>
    <property type="project" value="InterPro"/>
</dbReference>
<dbReference type="InterPro" id="IPR006162">
    <property type="entry name" value="Ppantetheine_attach_site"/>
</dbReference>
<dbReference type="PRINTS" id="PR00359">
    <property type="entry name" value="BP450"/>
</dbReference>
<dbReference type="PANTHER" id="PTHR44845:SF6">
    <property type="entry name" value="BETA-ALANINE-ACTIVATING ENZYME"/>
    <property type="match status" value="1"/>
</dbReference>
<evidence type="ECO:0000313" key="7">
    <source>
        <dbReference type="Proteomes" id="UP000319103"/>
    </source>
</evidence>
<feature type="domain" description="Carrier" evidence="5">
    <location>
        <begin position="522"/>
        <end position="602"/>
    </location>
</feature>
<evidence type="ECO:0000256" key="4">
    <source>
        <dbReference type="SAM" id="MobiDB-lite"/>
    </source>
</evidence>
<feature type="compositionally biased region" description="Polar residues" evidence="4">
    <location>
        <begin position="919"/>
        <end position="929"/>
    </location>
</feature>
<dbReference type="InterPro" id="IPR036291">
    <property type="entry name" value="NAD(P)-bd_dom_sf"/>
</dbReference>
<dbReference type="Pfam" id="PF00067">
    <property type="entry name" value="p450"/>
    <property type="match status" value="1"/>
</dbReference>
<gene>
    <name evidence="6" type="ORF">E6W39_35450</name>
</gene>
<dbReference type="Gene3D" id="1.10.1200.10">
    <property type="entry name" value="ACP-like"/>
    <property type="match status" value="1"/>
</dbReference>
<dbReference type="Pfam" id="PF00550">
    <property type="entry name" value="PP-binding"/>
    <property type="match status" value="1"/>
</dbReference>
<feature type="region of interest" description="Disordered" evidence="4">
    <location>
        <begin position="919"/>
        <end position="1024"/>
    </location>
</feature>
<dbReference type="SUPFAM" id="SSF48264">
    <property type="entry name" value="Cytochrome P450"/>
    <property type="match status" value="1"/>
</dbReference>
<feature type="compositionally biased region" description="Low complexity" evidence="4">
    <location>
        <begin position="999"/>
        <end position="1009"/>
    </location>
</feature>
<dbReference type="InterPro" id="IPR013120">
    <property type="entry name" value="FAR_NAD-bd"/>
</dbReference>
<dbReference type="InterPro" id="IPR010071">
    <property type="entry name" value="AA_adenyl_dom"/>
</dbReference>
<dbReference type="Pfam" id="PF07993">
    <property type="entry name" value="NAD_binding_4"/>
    <property type="match status" value="1"/>
</dbReference>